<name>Q24CL7_TETTS</name>
<dbReference type="EMBL" id="GG662367">
    <property type="protein sequence ID" value="EAS05512.4"/>
    <property type="molecule type" value="Genomic_DNA"/>
</dbReference>
<sequence>MNKQKEVSMPASINEETDIFLNYLEKRKRNLKKKLNEIGELKQKDNLNQEQSEKVNQEENVQQEIDQLAKMRDHYIISHQKAQNQNTEMICSKSSENLLSVSLRNQKKEIFEFISDTLFYSRLAYQNRIESEYLANLFREHFLGEKKILEETTYGQEKQLMEQQLKEIFDQDSQFRQELKKIDRQILKERIQPQILELDEDFEDDNKDNSSNVIRDDQDEEEKEQVGSMDEALKQHPTFYQMHSQNYDGDSEKSHTENELNIKVKQGCEQQQSQESIQLISNNTQSQQSKNQSGNRNYYGNNYNGKYFRRYKQNRYREERFAYVRRNKNATSNNPSEVSNKDPKVLNNNEYESDVPFQNQKQNSGEEKYFSHHHHINTNDHVSCEDNNIKSNHSDNQLHSKNHSSQNANSSNNNLNYNSNTSFNQHNDSFQQNNTKHYNKKPYNSNNRRQNPYRKNNDYDTDREKEQKDGYGYYKK</sequence>
<dbReference type="Proteomes" id="UP000009168">
    <property type="component" value="Unassembled WGS sequence"/>
</dbReference>
<feature type="compositionally biased region" description="Polar residues" evidence="2">
    <location>
        <begin position="425"/>
        <end position="454"/>
    </location>
</feature>
<keyword evidence="1" id="KW-0175">Coiled coil</keyword>
<protein>
    <submittedName>
        <fullName evidence="3">Uncharacterized protein</fullName>
    </submittedName>
</protein>
<dbReference type="AlphaFoldDB" id="Q24CL7"/>
<dbReference type="HOGENOM" id="CLU_678796_0_0_1"/>
<feature type="region of interest" description="Disordered" evidence="2">
    <location>
        <begin position="282"/>
        <end position="306"/>
    </location>
</feature>
<reference evidence="4" key="1">
    <citation type="journal article" date="2006" name="PLoS Biol.">
        <title>Macronuclear genome sequence of the ciliate Tetrahymena thermophila, a model eukaryote.</title>
        <authorList>
            <person name="Eisen J.A."/>
            <person name="Coyne R.S."/>
            <person name="Wu M."/>
            <person name="Wu D."/>
            <person name="Thiagarajan M."/>
            <person name="Wortman J.R."/>
            <person name="Badger J.H."/>
            <person name="Ren Q."/>
            <person name="Amedeo P."/>
            <person name="Jones K.M."/>
            <person name="Tallon L.J."/>
            <person name="Delcher A.L."/>
            <person name="Salzberg S.L."/>
            <person name="Silva J.C."/>
            <person name="Haas B.J."/>
            <person name="Majoros W.H."/>
            <person name="Farzad M."/>
            <person name="Carlton J.M."/>
            <person name="Smith R.K. Jr."/>
            <person name="Garg J."/>
            <person name="Pearlman R.E."/>
            <person name="Karrer K.M."/>
            <person name="Sun L."/>
            <person name="Manning G."/>
            <person name="Elde N.C."/>
            <person name="Turkewitz A.P."/>
            <person name="Asai D.J."/>
            <person name="Wilkes D.E."/>
            <person name="Wang Y."/>
            <person name="Cai H."/>
            <person name="Collins K."/>
            <person name="Stewart B.A."/>
            <person name="Lee S.R."/>
            <person name="Wilamowska K."/>
            <person name="Weinberg Z."/>
            <person name="Ruzzo W.L."/>
            <person name="Wloga D."/>
            <person name="Gaertig J."/>
            <person name="Frankel J."/>
            <person name="Tsao C.-C."/>
            <person name="Gorovsky M.A."/>
            <person name="Keeling P.J."/>
            <person name="Waller R.F."/>
            <person name="Patron N.J."/>
            <person name="Cherry J.M."/>
            <person name="Stover N.A."/>
            <person name="Krieger C.J."/>
            <person name="del Toro C."/>
            <person name="Ryder H.F."/>
            <person name="Williamson S.C."/>
            <person name="Barbeau R.A."/>
            <person name="Hamilton E.P."/>
            <person name="Orias E."/>
        </authorList>
    </citation>
    <scope>NUCLEOTIDE SEQUENCE [LARGE SCALE GENOMIC DNA]</scope>
    <source>
        <strain evidence="4">SB210</strain>
    </source>
</reference>
<feature type="compositionally biased region" description="Low complexity" evidence="2">
    <location>
        <begin position="403"/>
        <end position="424"/>
    </location>
</feature>
<keyword evidence="4" id="KW-1185">Reference proteome</keyword>
<evidence type="ECO:0000256" key="1">
    <source>
        <dbReference type="SAM" id="Coils"/>
    </source>
</evidence>
<feature type="coiled-coil region" evidence="1">
    <location>
        <begin position="21"/>
        <end position="74"/>
    </location>
</feature>
<accession>Q24CL7</accession>
<feature type="compositionally biased region" description="Basic and acidic residues" evidence="2">
    <location>
        <begin position="382"/>
        <end position="398"/>
    </location>
</feature>
<dbReference type="RefSeq" id="XP_001025757.4">
    <property type="nucleotide sequence ID" value="XM_001025757.4"/>
</dbReference>
<feature type="region of interest" description="Disordered" evidence="2">
    <location>
        <begin position="198"/>
        <end position="229"/>
    </location>
</feature>
<dbReference type="KEGG" id="tet:TTHERM_01220320"/>
<dbReference type="InParanoid" id="Q24CL7"/>
<feature type="region of interest" description="Disordered" evidence="2">
    <location>
        <begin position="324"/>
        <end position="349"/>
    </location>
</feature>
<gene>
    <name evidence="3" type="ORF">TTHERM_01220320</name>
</gene>
<evidence type="ECO:0000256" key="2">
    <source>
        <dbReference type="SAM" id="MobiDB-lite"/>
    </source>
</evidence>
<proteinExistence type="predicted"/>
<feature type="compositionally biased region" description="Basic and acidic residues" evidence="2">
    <location>
        <begin position="455"/>
        <end position="469"/>
    </location>
</feature>
<evidence type="ECO:0000313" key="4">
    <source>
        <dbReference type="Proteomes" id="UP000009168"/>
    </source>
</evidence>
<feature type="compositionally biased region" description="Polar residues" evidence="2">
    <location>
        <begin position="329"/>
        <end position="338"/>
    </location>
</feature>
<evidence type="ECO:0000313" key="3">
    <source>
        <dbReference type="EMBL" id="EAS05512.4"/>
    </source>
</evidence>
<organism evidence="3 4">
    <name type="scientific">Tetrahymena thermophila (strain SB210)</name>
    <dbReference type="NCBI Taxonomy" id="312017"/>
    <lineage>
        <taxon>Eukaryota</taxon>
        <taxon>Sar</taxon>
        <taxon>Alveolata</taxon>
        <taxon>Ciliophora</taxon>
        <taxon>Intramacronucleata</taxon>
        <taxon>Oligohymenophorea</taxon>
        <taxon>Hymenostomatida</taxon>
        <taxon>Tetrahymenina</taxon>
        <taxon>Tetrahymenidae</taxon>
        <taxon>Tetrahymena</taxon>
    </lineage>
</organism>
<feature type="region of interest" description="Disordered" evidence="2">
    <location>
        <begin position="378"/>
        <end position="476"/>
    </location>
</feature>
<dbReference type="GeneID" id="7828573"/>